<feature type="compositionally biased region" description="Basic and acidic residues" evidence="3">
    <location>
        <begin position="745"/>
        <end position="769"/>
    </location>
</feature>
<dbReference type="InterPro" id="IPR000387">
    <property type="entry name" value="Tyr_Pase_dom"/>
</dbReference>
<dbReference type="SUPFAM" id="SSF55753">
    <property type="entry name" value="Actin depolymerizing proteins"/>
    <property type="match status" value="2"/>
</dbReference>
<feature type="region of interest" description="Disordered" evidence="3">
    <location>
        <begin position="689"/>
        <end position="709"/>
    </location>
</feature>
<dbReference type="Gene3D" id="3.40.20.10">
    <property type="entry name" value="Severin"/>
    <property type="match status" value="2"/>
</dbReference>
<reference evidence="6 7" key="1">
    <citation type="journal article" date="2018" name="Cell">
        <title>The Chara Genome: Secondary Complexity and Implications for Plant Terrestrialization.</title>
        <authorList>
            <person name="Nishiyama T."/>
            <person name="Sakayama H."/>
            <person name="Vries J.D."/>
            <person name="Buschmann H."/>
            <person name="Saint-Marcoux D."/>
            <person name="Ullrich K.K."/>
            <person name="Haas F.B."/>
            <person name="Vanderstraeten L."/>
            <person name="Becker D."/>
            <person name="Lang D."/>
            <person name="Vosolsobe S."/>
            <person name="Rombauts S."/>
            <person name="Wilhelmsson P.K.I."/>
            <person name="Janitza P."/>
            <person name="Kern R."/>
            <person name="Heyl A."/>
            <person name="Rumpler F."/>
            <person name="Villalobos L.I.A.C."/>
            <person name="Clay J.M."/>
            <person name="Skokan R."/>
            <person name="Toyoda A."/>
            <person name="Suzuki Y."/>
            <person name="Kagoshima H."/>
            <person name="Schijlen E."/>
            <person name="Tajeshwar N."/>
            <person name="Catarino B."/>
            <person name="Hetherington A.J."/>
            <person name="Saltykova A."/>
            <person name="Bonnot C."/>
            <person name="Breuninger H."/>
            <person name="Symeonidi A."/>
            <person name="Radhakrishnan G.V."/>
            <person name="Van Nieuwerburgh F."/>
            <person name="Deforce D."/>
            <person name="Chang C."/>
            <person name="Karol K.G."/>
            <person name="Hedrich R."/>
            <person name="Ulvskov P."/>
            <person name="Glockner G."/>
            <person name="Delwiche C.F."/>
            <person name="Petrasek J."/>
            <person name="Van de Peer Y."/>
            <person name="Friml J."/>
            <person name="Beilby M."/>
            <person name="Dolan L."/>
            <person name="Kohara Y."/>
            <person name="Sugano S."/>
            <person name="Fujiyama A."/>
            <person name="Delaux P.-M."/>
            <person name="Quint M."/>
            <person name="TheiBen G."/>
            <person name="Hagemann M."/>
            <person name="Harholt J."/>
            <person name="Dunand C."/>
            <person name="Zachgo S."/>
            <person name="Langdale J."/>
            <person name="Maumus F."/>
            <person name="Straeten D.V.D."/>
            <person name="Gould S.B."/>
            <person name="Rensing S.A."/>
        </authorList>
    </citation>
    <scope>NUCLEOTIDE SEQUENCE [LARGE SCALE GENOMIC DNA]</scope>
    <source>
        <strain evidence="6 7">S276</strain>
    </source>
</reference>
<dbReference type="SMART" id="SM00195">
    <property type="entry name" value="DSPc"/>
    <property type="match status" value="1"/>
</dbReference>
<dbReference type="PROSITE" id="PS00383">
    <property type="entry name" value="TYR_PHOSPHATASE_1"/>
    <property type="match status" value="1"/>
</dbReference>
<dbReference type="Pfam" id="PF25466">
    <property type="entry name" value="MPK1_gelsolin_C"/>
    <property type="match status" value="1"/>
</dbReference>
<comment type="caution">
    <text evidence="6">The sequence shown here is derived from an EMBL/GenBank/DDBJ whole genome shotgun (WGS) entry which is preliminary data.</text>
</comment>
<feature type="region of interest" description="Disordered" evidence="3">
    <location>
        <begin position="62"/>
        <end position="102"/>
    </location>
</feature>
<feature type="region of interest" description="Disordered" evidence="3">
    <location>
        <begin position="124"/>
        <end position="147"/>
    </location>
</feature>
<dbReference type="SUPFAM" id="SSF52799">
    <property type="entry name" value="(Phosphotyrosine protein) phosphatases II"/>
    <property type="match status" value="1"/>
</dbReference>
<feature type="region of interest" description="Disordered" evidence="3">
    <location>
        <begin position="563"/>
        <end position="582"/>
    </location>
</feature>
<dbReference type="PANTHER" id="PTHR46381">
    <property type="entry name" value="MKPA PROTEIN"/>
    <property type="match status" value="1"/>
</dbReference>
<keyword evidence="1" id="KW-0378">Hydrolase</keyword>
<evidence type="ECO:0000256" key="3">
    <source>
        <dbReference type="SAM" id="MobiDB-lite"/>
    </source>
</evidence>
<feature type="region of interest" description="Disordered" evidence="3">
    <location>
        <begin position="631"/>
        <end position="660"/>
    </location>
</feature>
<keyword evidence="2" id="KW-0904">Protein phosphatase</keyword>
<feature type="region of interest" description="Disordered" evidence="3">
    <location>
        <begin position="223"/>
        <end position="248"/>
    </location>
</feature>
<feature type="compositionally biased region" description="Basic and acidic residues" evidence="3">
    <location>
        <begin position="88"/>
        <end position="98"/>
    </location>
</feature>
<dbReference type="EMBL" id="BFEA01000955">
    <property type="protein sequence ID" value="GBG91824.1"/>
    <property type="molecule type" value="Genomic_DNA"/>
</dbReference>
<dbReference type="GO" id="GO:0004721">
    <property type="term" value="F:phosphoprotein phosphatase activity"/>
    <property type="evidence" value="ECO:0007669"/>
    <property type="project" value="UniProtKB-KW"/>
</dbReference>
<dbReference type="InterPro" id="IPR029021">
    <property type="entry name" value="Prot-tyrosine_phosphatase-like"/>
</dbReference>
<dbReference type="InterPro" id="IPR000340">
    <property type="entry name" value="Dual-sp_phosphatase_cat-dom"/>
</dbReference>
<evidence type="ECO:0000256" key="1">
    <source>
        <dbReference type="ARBA" id="ARBA00022801"/>
    </source>
</evidence>
<dbReference type="Gramene" id="GBG91824">
    <property type="protein sequence ID" value="GBG91824"/>
    <property type="gene ID" value="CBR_g53715"/>
</dbReference>
<sequence length="1019" mass="108951">MTTGSQEEVEHKHIRRSLTNMKMLATLLSPRVTPAPPMDMETTLGGFQKGVPKVGTGVAGLGVPSSPATGSNPRPLVSAANLPPVNDSEARSADREAADGGGAAMFPNVRRLFWRSTAWIGGRGKADGKGANDVSATGESFGGRASEKAGRISGKAVFFSPNGAVGDNGRTTNTNSNSNSNSNSIALPSARVPLRSPLISRSPSVSRLEVASPRARMGVEANKDNVGRGEVGSGGSGYQPTTSTPLSPGALRREANGLARGAGVAGAGARARACVQLDLTALARNCEGGCAEPSELHMRRDKFAFFEKQCSRVREHIYLGSDLVARNRETLRAAGITHVLNCVGFLCPEYFAGQLVYRTLWLQDTPGEDILSVLYDVFDYFEQVKEEGGRVFVHCSQGVSRSTALVIAYLMWKEGKSYDDAFRDVKAARGVTNPNMGFACQLIQWQRRLLAGAAAAAAGGGGGGGARLYRIAPHSHNDPLHLVHKLVLKPGVESLDTRGAFLLLASSGLVVWRGRECPGVIALAAEKVARQVIKYEKMAGPIRFVKEGEEKAEFWATLRSASSTPSSLSASPRGGAAGNGSQRLTVPAYDADYDAIAKAALGNLGSERLVAATRGSERLVVTTWGNERLVAAGDSPREAEGRERDGSRGRGSSSSNPSAVNMAQDLLGFCHDDGCSAPSQSIGKNNAWLENRGERGGGRTADSGSLSETEGAVVAVVGTPRGGAMKGGRENGSPPCCMPLSPSGREGEMGREGGKHAETKEQNARRENGEQVLWRGGPEGGGGGGAQEAPTISQRRGCDQFDAAMADSAKTEGAGSAEVLQVVGTARERADEKPADGAAATGEAVSVRHVLMEEWIETARLNRGVRRDEGPTAMVIEEEKRPPGSSDHGTLPRLFEWPSREEVRVFDSDDLQSQKAFVLWIPKARAEQEQQREEREEREERSAIVVWVGRECSRSSGVDDGQETEEEDEQGRGGRAWQRRWWRVGDQFRLWRSLAEETHIQVVEEGKEPDDFWAYFIHG</sequence>
<evidence type="ECO:0000313" key="6">
    <source>
        <dbReference type="EMBL" id="GBG91824.1"/>
    </source>
</evidence>
<dbReference type="PROSITE" id="PS50054">
    <property type="entry name" value="TYR_PHOSPHATASE_DUAL"/>
    <property type="match status" value="1"/>
</dbReference>
<evidence type="ECO:0000259" key="4">
    <source>
        <dbReference type="PROSITE" id="PS50054"/>
    </source>
</evidence>
<feature type="compositionally biased region" description="Gly residues" evidence="3">
    <location>
        <begin position="777"/>
        <end position="786"/>
    </location>
</feature>
<evidence type="ECO:0000259" key="5">
    <source>
        <dbReference type="PROSITE" id="PS50056"/>
    </source>
</evidence>
<accession>A0A388MB76</accession>
<feature type="domain" description="Tyrosine-protein phosphatase" evidence="4">
    <location>
        <begin position="309"/>
        <end position="451"/>
    </location>
</feature>
<evidence type="ECO:0000313" key="7">
    <source>
        <dbReference type="Proteomes" id="UP000265515"/>
    </source>
</evidence>
<name>A0A388MB76_CHABU</name>
<feature type="compositionally biased region" description="Low complexity" evidence="3">
    <location>
        <begin position="171"/>
        <end position="184"/>
    </location>
</feature>
<feature type="domain" description="Tyrosine specific protein phosphatases" evidence="5">
    <location>
        <begin position="368"/>
        <end position="429"/>
    </location>
</feature>
<dbReference type="InterPro" id="IPR016130">
    <property type="entry name" value="Tyr_Pase_AS"/>
</dbReference>
<dbReference type="STRING" id="69332.A0A388MB76"/>
<proteinExistence type="predicted"/>
<feature type="compositionally biased region" description="Low complexity" evidence="3">
    <location>
        <begin position="563"/>
        <end position="573"/>
    </location>
</feature>
<dbReference type="Pfam" id="PF00782">
    <property type="entry name" value="DSPc"/>
    <property type="match status" value="1"/>
</dbReference>
<gene>
    <name evidence="6" type="ORF">CBR_g53715</name>
</gene>
<evidence type="ECO:0008006" key="8">
    <source>
        <dbReference type="Google" id="ProtNLM"/>
    </source>
</evidence>
<evidence type="ECO:0000256" key="2">
    <source>
        <dbReference type="ARBA" id="ARBA00022912"/>
    </source>
</evidence>
<dbReference type="Gene3D" id="3.90.190.10">
    <property type="entry name" value="Protein tyrosine phosphatase superfamily"/>
    <property type="match status" value="1"/>
</dbReference>
<dbReference type="AlphaFoldDB" id="A0A388MB76"/>
<organism evidence="6 7">
    <name type="scientific">Chara braunii</name>
    <name type="common">Braun's stonewort</name>
    <dbReference type="NCBI Taxonomy" id="69332"/>
    <lineage>
        <taxon>Eukaryota</taxon>
        <taxon>Viridiplantae</taxon>
        <taxon>Streptophyta</taxon>
        <taxon>Charophyceae</taxon>
        <taxon>Charales</taxon>
        <taxon>Characeae</taxon>
        <taxon>Chara</taxon>
    </lineage>
</organism>
<dbReference type="InterPro" id="IPR029006">
    <property type="entry name" value="ADF-H/Gelsolin-like_dom_sf"/>
</dbReference>
<dbReference type="InterPro" id="IPR057528">
    <property type="entry name" value="MPK1_C"/>
</dbReference>
<feature type="compositionally biased region" description="Basic and acidic residues" evidence="3">
    <location>
        <begin position="635"/>
        <end position="648"/>
    </location>
</feature>
<dbReference type="OrthoDB" id="165342at2759"/>
<feature type="region of interest" description="Disordered" evidence="3">
    <location>
        <begin position="163"/>
        <end position="189"/>
    </location>
</feature>
<keyword evidence="7" id="KW-1185">Reference proteome</keyword>
<dbReference type="InterPro" id="IPR020422">
    <property type="entry name" value="TYR_PHOSPHATASE_DUAL_dom"/>
</dbReference>
<feature type="region of interest" description="Disordered" evidence="3">
    <location>
        <begin position="742"/>
        <end position="793"/>
    </location>
</feature>
<dbReference type="PROSITE" id="PS50056">
    <property type="entry name" value="TYR_PHOSPHATASE_2"/>
    <property type="match status" value="1"/>
</dbReference>
<dbReference type="PANTHER" id="PTHR46381:SF2">
    <property type="entry name" value="MAP KINASE PHOSPHATASE"/>
    <property type="match status" value="1"/>
</dbReference>
<protein>
    <recommendedName>
        <fullName evidence="8">Protein-tyrosine-phosphatase</fullName>
    </recommendedName>
</protein>
<dbReference type="CDD" id="cd14498">
    <property type="entry name" value="DSP"/>
    <property type="match status" value="1"/>
</dbReference>
<dbReference type="Proteomes" id="UP000265515">
    <property type="component" value="Unassembled WGS sequence"/>
</dbReference>